<keyword evidence="2" id="KW-1185">Reference proteome</keyword>
<dbReference type="AlphaFoldDB" id="A0A0J1GWY3"/>
<reference evidence="1 2" key="1">
    <citation type="submission" date="2015-05" db="EMBL/GenBank/DDBJ databases">
        <title>Photobacterium galathea sp. nov.</title>
        <authorList>
            <person name="Machado H."/>
            <person name="Gram L."/>
        </authorList>
    </citation>
    <scope>NUCLEOTIDE SEQUENCE [LARGE SCALE GENOMIC DNA]</scope>
    <source>
        <strain evidence="1 2">CGMCC 1.12159</strain>
    </source>
</reference>
<keyword evidence="1" id="KW-0813">Transport</keyword>
<gene>
    <name evidence="1" type="ORF">ABT56_16220</name>
</gene>
<accession>A0A0J1GWY3</accession>
<evidence type="ECO:0000313" key="2">
    <source>
        <dbReference type="Proteomes" id="UP000036097"/>
    </source>
</evidence>
<name>A0A0J1GWY3_9GAMM</name>
<dbReference type="EMBL" id="LDOT01000023">
    <property type="protein sequence ID" value="KLV04151.1"/>
    <property type="molecule type" value="Genomic_DNA"/>
</dbReference>
<dbReference type="Proteomes" id="UP000036097">
    <property type="component" value="Unassembled WGS sequence"/>
</dbReference>
<organism evidence="1 2">
    <name type="scientific">Photobacterium aquae</name>
    <dbReference type="NCBI Taxonomy" id="1195763"/>
    <lineage>
        <taxon>Bacteria</taxon>
        <taxon>Pseudomonadati</taxon>
        <taxon>Pseudomonadota</taxon>
        <taxon>Gammaproteobacteria</taxon>
        <taxon>Vibrionales</taxon>
        <taxon>Vibrionaceae</taxon>
        <taxon>Photobacterium</taxon>
    </lineage>
</organism>
<dbReference type="Pfam" id="PF11869">
    <property type="entry name" value="DUF3389"/>
    <property type="match status" value="1"/>
</dbReference>
<sequence>MTIVFSQGRIIANQHEIVIRLDGSSRVTLQASVDDCRLIGKGANVVTAVGSGINWSVKLDDENQLQQLAADVGMAIDG</sequence>
<keyword evidence="1" id="KW-0762">Sugar transport</keyword>
<dbReference type="PATRIC" id="fig|1195763.3.peg.3456"/>
<dbReference type="STRING" id="1195763.ABT56_16220"/>
<dbReference type="RefSeq" id="WP_047879922.1">
    <property type="nucleotide sequence ID" value="NZ_LDOT01000023.1"/>
</dbReference>
<comment type="caution">
    <text evidence="1">The sequence shown here is derived from an EMBL/GenBank/DDBJ whole genome shotgun (WGS) entry which is preliminary data.</text>
</comment>
<protein>
    <submittedName>
        <fullName evidence="1">PTS sugar transporter subunit IIA</fullName>
    </submittedName>
</protein>
<evidence type="ECO:0000313" key="1">
    <source>
        <dbReference type="EMBL" id="KLV04151.1"/>
    </source>
</evidence>
<dbReference type="OrthoDB" id="6271555at2"/>
<proteinExistence type="predicted"/>
<dbReference type="InterPro" id="IPR021811">
    <property type="entry name" value="DUF3389"/>
</dbReference>